<evidence type="ECO:0000313" key="2">
    <source>
        <dbReference type="Proteomes" id="UP000618733"/>
    </source>
</evidence>
<name>A0A934QAB6_9MICO</name>
<accession>A0A934QAB6</accession>
<reference evidence="1" key="1">
    <citation type="submission" date="2020-12" db="EMBL/GenBank/DDBJ databases">
        <title>Leucobacter sp. CAS2, isolated from Chromium sludge.</title>
        <authorList>
            <person name="Xu Z."/>
        </authorList>
    </citation>
    <scope>NUCLEOTIDE SEQUENCE</scope>
    <source>
        <strain evidence="1">CSA2</strain>
    </source>
</reference>
<dbReference type="AlphaFoldDB" id="A0A934QAB6"/>
<dbReference type="RefSeq" id="WP_200131065.1">
    <property type="nucleotide sequence ID" value="NZ_JAEHOI010000002.1"/>
</dbReference>
<dbReference type="Proteomes" id="UP000618733">
    <property type="component" value="Unassembled WGS sequence"/>
</dbReference>
<dbReference type="EMBL" id="JAEHOI010000002">
    <property type="protein sequence ID" value="MBK0420851.1"/>
    <property type="molecule type" value="Genomic_DNA"/>
</dbReference>
<comment type="caution">
    <text evidence="1">The sequence shown here is derived from an EMBL/GenBank/DDBJ whole genome shotgun (WGS) entry which is preliminary data.</text>
</comment>
<gene>
    <name evidence="1" type="ORF">JD292_01990</name>
</gene>
<evidence type="ECO:0008006" key="3">
    <source>
        <dbReference type="Google" id="ProtNLM"/>
    </source>
</evidence>
<evidence type="ECO:0000313" key="1">
    <source>
        <dbReference type="EMBL" id="MBK0420851.1"/>
    </source>
</evidence>
<organism evidence="1 2">
    <name type="scientific">Leucobacter edaphi</name>
    <dbReference type="NCBI Taxonomy" id="2796472"/>
    <lineage>
        <taxon>Bacteria</taxon>
        <taxon>Bacillati</taxon>
        <taxon>Actinomycetota</taxon>
        <taxon>Actinomycetes</taxon>
        <taxon>Micrococcales</taxon>
        <taxon>Microbacteriaceae</taxon>
        <taxon>Leucobacter</taxon>
    </lineage>
</organism>
<proteinExistence type="predicted"/>
<protein>
    <recommendedName>
        <fullName evidence="3">Tetratricopeptide repeat protein</fullName>
    </recommendedName>
</protein>
<sequence length="655" mass="70555">MSASVERELGDIRRMPYGTARIAAAEAITRRIEADGPKSQLAAALLDLVEAYTFADEGSKSFVVFARLLRLWDDSPELFDAADERNLFWEFKWIAGDLPDFPQITAAQAEAFFADMTRRFELAGHGLSSVRMTEFRWAWHTGRQDADAERLRWITGLRDDFEDCRACTIGQQVDFLTEERRYPEAIELALTQEDTCNLEPARTNYALALAALMDGKPDLALDAHRKAMATDDGSARGFAPARGQGFEALARGGRIDEALRILRNDHAELLRGGSTPLFQLRFLIGVLAGLSAAIEPADRPTGLRDPGMATVGELRDHVLELARSLAGPLDARNGNDRYAELVDAALGATLAEQPLPERAIEIGGGANTDGITPFATLSVVGTAPGQAHDAATAPPIVPGRSTADELLARAEHYAGRQDYARAVPSYTAAAESLKAAGWLARAGVALAEAAQSAMLAGEDASAQRLFAAAIPELRAGEAEPETIAAVLAAWAPAAARMNDPGEHLARTSEELERTGEFAADGVQEELAERLRAEWVARRASLRDTLARSIAAAEPSALPEGLDRSRAVFEALSAGQEYASIGLIGDASHAFWLAARLEREAGDTEDALWAYESAFEGFTLARLRGPRAEVAGEFIELLREAGRADRADEVTAQLLA</sequence>
<keyword evidence="2" id="KW-1185">Reference proteome</keyword>